<keyword evidence="8 13" id="KW-0464">Manganese</keyword>
<feature type="binding site" evidence="12">
    <location>
        <begin position="289"/>
        <end position="292"/>
    </location>
    <ligand>
        <name>substrate</name>
    </ligand>
</feature>
<feature type="binding site" evidence="13">
    <location>
        <position position="26"/>
    </location>
    <ligand>
        <name>Mn(2+)</name>
        <dbReference type="ChEBI" id="CHEBI:29035"/>
        <label>2</label>
    </ligand>
</feature>
<comment type="catalytic activity">
    <reaction evidence="1">
        <text>(2R)-2-phosphoglycerate = (2R)-3-phosphoglycerate</text>
        <dbReference type="Rhea" id="RHEA:15901"/>
        <dbReference type="ChEBI" id="CHEBI:58272"/>
        <dbReference type="ChEBI" id="CHEBI:58289"/>
        <dbReference type="EC" id="5.4.2.12"/>
    </reaction>
</comment>
<feature type="binding site" evidence="12">
    <location>
        <begin position="173"/>
        <end position="174"/>
    </location>
    <ligand>
        <name>substrate</name>
    </ligand>
</feature>
<dbReference type="InterPro" id="IPR006124">
    <property type="entry name" value="Metalloenzyme"/>
</dbReference>
<comment type="pathway">
    <text evidence="4">Carbohydrate degradation; glycolysis; pyruvate from D-glyceraldehyde 3-phosphate: step 3/5.</text>
</comment>
<dbReference type="SUPFAM" id="SSF64158">
    <property type="entry name" value="2,3-Bisphosphoglycerate-independent phosphoglycerate mutase, substrate-binding domain"/>
    <property type="match status" value="1"/>
</dbReference>
<feature type="binding site" evidence="13">
    <location>
        <position position="504"/>
    </location>
    <ligand>
        <name>Mn(2+)</name>
        <dbReference type="ChEBI" id="CHEBI:29035"/>
        <label>1</label>
    </ligand>
</feature>
<dbReference type="PIRSF" id="PIRSF001492">
    <property type="entry name" value="IPGAM"/>
    <property type="match status" value="1"/>
</dbReference>
<feature type="domain" description="BPG-independent PGAM N-terminal" evidence="15">
    <location>
        <begin position="102"/>
        <end position="325"/>
    </location>
</feature>
<dbReference type="GO" id="GO:0030145">
    <property type="term" value="F:manganese ion binding"/>
    <property type="evidence" value="ECO:0007669"/>
    <property type="project" value="InterPro"/>
</dbReference>
<protein>
    <recommendedName>
        <fullName evidence="10">2,3-bisphosphoglycerate-independent phosphoglycerate mutase</fullName>
        <ecNumber evidence="10">5.4.2.12</ecNumber>
    </recommendedName>
</protein>
<evidence type="ECO:0000256" key="5">
    <source>
        <dbReference type="ARBA" id="ARBA00008819"/>
    </source>
</evidence>
<dbReference type="Pfam" id="PF06415">
    <property type="entry name" value="iPGM_N"/>
    <property type="match status" value="1"/>
</dbReference>
<dbReference type="UniPathway" id="UPA00109">
    <property type="reaction ID" value="UER00186"/>
</dbReference>
<accession>A0A8J7C5T9</accession>
<feature type="binding site" evidence="13">
    <location>
        <position position="436"/>
    </location>
    <ligand>
        <name>Mn(2+)</name>
        <dbReference type="ChEBI" id="CHEBI:29035"/>
        <label>1</label>
    </ligand>
</feature>
<dbReference type="InterPro" id="IPR017850">
    <property type="entry name" value="Alkaline_phosphatase_core_sf"/>
</dbReference>
<organism evidence="16 17">
    <name type="scientific">Candidatus Sulfomarinibacter kjeldsenii</name>
    <dbReference type="NCBI Taxonomy" id="2885994"/>
    <lineage>
        <taxon>Bacteria</taxon>
        <taxon>Pseudomonadati</taxon>
        <taxon>Acidobacteriota</taxon>
        <taxon>Thermoanaerobaculia</taxon>
        <taxon>Thermoanaerobaculales</taxon>
        <taxon>Candidatus Sulfomarinibacteraceae</taxon>
        <taxon>Candidatus Sulfomarinibacter</taxon>
    </lineage>
</organism>
<reference evidence="16 17" key="1">
    <citation type="submission" date="2020-08" db="EMBL/GenBank/DDBJ databases">
        <title>Acidobacteriota in marine sediments use diverse sulfur dissimilation pathways.</title>
        <authorList>
            <person name="Wasmund K."/>
        </authorList>
    </citation>
    <scope>NUCLEOTIDE SEQUENCE [LARGE SCALE GENOMIC DNA]</scope>
    <source>
        <strain evidence="16">MAG AM3-A</strain>
    </source>
</reference>
<evidence type="ECO:0000256" key="12">
    <source>
        <dbReference type="PIRSR" id="PIRSR001492-2"/>
    </source>
</evidence>
<dbReference type="Gene3D" id="3.40.720.10">
    <property type="entry name" value="Alkaline Phosphatase, subunit A"/>
    <property type="match status" value="1"/>
</dbReference>
<evidence type="ECO:0000313" key="16">
    <source>
        <dbReference type="EMBL" id="MBD3871221.1"/>
    </source>
</evidence>
<evidence type="ECO:0000256" key="7">
    <source>
        <dbReference type="ARBA" id="ARBA00023152"/>
    </source>
</evidence>
<feature type="binding site" evidence="12">
    <location>
        <position position="209"/>
    </location>
    <ligand>
        <name>substrate</name>
    </ligand>
</feature>
<dbReference type="GO" id="GO:0004619">
    <property type="term" value="F:phosphoglycerate mutase activity"/>
    <property type="evidence" value="ECO:0007669"/>
    <property type="project" value="UniProtKB-UniRule"/>
</dbReference>
<dbReference type="GO" id="GO:0006007">
    <property type="term" value="P:glucose catabolic process"/>
    <property type="evidence" value="ECO:0007669"/>
    <property type="project" value="InterPro"/>
</dbReference>
<dbReference type="NCBIfam" id="TIGR01307">
    <property type="entry name" value="pgm_bpd_ind"/>
    <property type="match status" value="1"/>
</dbReference>
<feature type="binding site" evidence="13">
    <location>
        <position position="473"/>
    </location>
    <ligand>
        <name>Mn(2+)</name>
        <dbReference type="ChEBI" id="CHEBI:29035"/>
        <label>2</label>
    </ligand>
</feature>
<evidence type="ECO:0000256" key="10">
    <source>
        <dbReference type="NCBIfam" id="TIGR01307"/>
    </source>
</evidence>
<evidence type="ECO:0000256" key="11">
    <source>
        <dbReference type="PIRSR" id="PIRSR001492-1"/>
    </source>
</evidence>
<dbReference type="Gene3D" id="3.40.1450.10">
    <property type="entry name" value="BPG-independent phosphoglycerate mutase, domain B"/>
    <property type="match status" value="1"/>
</dbReference>
<dbReference type="FunFam" id="3.40.1450.10:FF:000002">
    <property type="entry name" value="2,3-bisphosphoglycerate-independent phosphoglycerate mutase"/>
    <property type="match status" value="1"/>
</dbReference>
<feature type="binding site" evidence="13">
    <location>
        <position position="82"/>
    </location>
    <ligand>
        <name>Mn(2+)</name>
        <dbReference type="ChEBI" id="CHEBI:29035"/>
        <label>2</label>
    </ligand>
</feature>
<dbReference type="EMBL" id="JACXWA010000121">
    <property type="protein sequence ID" value="MBD3871221.1"/>
    <property type="molecule type" value="Genomic_DNA"/>
</dbReference>
<dbReference type="GO" id="GO:0005737">
    <property type="term" value="C:cytoplasm"/>
    <property type="evidence" value="ECO:0007669"/>
    <property type="project" value="InterPro"/>
</dbReference>
<dbReference type="CDD" id="cd16010">
    <property type="entry name" value="iPGM"/>
    <property type="match status" value="1"/>
</dbReference>
<dbReference type="Pfam" id="PF01676">
    <property type="entry name" value="Metalloenzyme"/>
    <property type="match status" value="1"/>
</dbReference>
<comment type="caution">
    <text evidence="16">The sequence shown here is derived from an EMBL/GenBank/DDBJ whole genome shotgun (WGS) entry which is preliminary data.</text>
</comment>
<evidence type="ECO:0000313" key="17">
    <source>
        <dbReference type="Proteomes" id="UP000598633"/>
    </source>
</evidence>
<evidence type="ECO:0000256" key="2">
    <source>
        <dbReference type="ARBA" id="ARBA00001936"/>
    </source>
</evidence>
<evidence type="ECO:0000256" key="1">
    <source>
        <dbReference type="ARBA" id="ARBA00000370"/>
    </source>
</evidence>
<comment type="cofactor">
    <cofactor evidence="2">
        <name>Mn(2+)</name>
        <dbReference type="ChEBI" id="CHEBI:29035"/>
    </cofactor>
</comment>
<feature type="domain" description="Metalloenzyme" evidence="14">
    <location>
        <begin position="20"/>
        <end position="545"/>
    </location>
</feature>
<feature type="binding site" evidence="13">
    <location>
        <position position="432"/>
    </location>
    <ligand>
        <name>Mn(2+)</name>
        <dbReference type="ChEBI" id="CHEBI:29035"/>
        <label>1</label>
    </ligand>
</feature>
<feature type="binding site" evidence="12">
    <location>
        <position position="364"/>
    </location>
    <ligand>
        <name>substrate</name>
    </ligand>
</feature>
<comment type="function">
    <text evidence="3">Catalyzes the interconversion of 2-phosphoglycerate and 3-phosphoglycerate.</text>
</comment>
<dbReference type="AlphaFoldDB" id="A0A8J7C5T9"/>
<name>A0A8J7C5T9_9BACT</name>
<evidence type="ECO:0000256" key="8">
    <source>
        <dbReference type="ARBA" id="ARBA00023211"/>
    </source>
</evidence>
<evidence type="ECO:0000256" key="3">
    <source>
        <dbReference type="ARBA" id="ARBA00002315"/>
    </source>
</evidence>
<evidence type="ECO:0000256" key="6">
    <source>
        <dbReference type="ARBA" id="ARBA00022723"/>
    </source>
</evidence>
<evidence type="ECO:0000256" key="4">
    <source>
        <dbReference type="ARBA" id="ARBA00004798"/>
    </source>
</evidence>
<dbReference type="SUPFAM" id="SSF53649">
    <property type="entry name" value="Alkaline phosphatase-like"/>
    <property type="match status" value="1"/>
</dbReference>
<keyword evidence="6 13" id="KW-0479">Metal-binding</keyword>
<dbReference type="PANTHER" id="PTHR31637">
    <property type="entry name" value="2,3-BISPHOSPHOGLYCERATE-INDEPENDENT PHOSPHOGLYCERATE MUTASE"/>
    <property type="match status" value="1"/>
</dbReference>
<dbReference type="GO" id="GO:0006096">
    <property type="term" value="P:glycolytic process"/>
    <property type="evidence" value="ECO:0007669"/>
    <property type="project" value="UniProtKB-UniRule"/>
</dbReference>
<keyword evidence="7" id="KW-0324">Glycolysis</keyword>
<sequence length="564" mass="61501">MQAEFNLEYSSQYGGVPGQLLLVILDGVGLYRGCADGYDWNAFDLANTPNLDRLIAEAPVFLELKAHGSAVGLPSEKDMGNSEVGHNAIGAGRVFEQGAKLVNQAISSGAVFRGQTWHRLVENVKTNDSTFHLIGLLSDGNVHSHIDHLEALIRHLAIEGVRRVRVHALADGRDVNPVSYDFYLQKLERILDEVSDAGVDARLASGGGRMQITMDRYQADWEMVRRGWNTHVAGEGRGFTSAGEAVEVLRSENPGVIDQDLPPFVITGSDGLPVGPVNDGDSVVFFNFRGDRAIEISRAFSESDFDVFERTPNPEVLYAGMMEYDGDLNIPPLFLVRPPAISRTLSEYLVHNGINQLAVAETQKFGHVTYFWNGNNSVPFYATLEDCIEVPSENVAFDKKPEMKAREVCEEVIKDLETKAHRFIRVNFANGDMVGHTGSIEAAVQAIEVVDECIGRIEAGVQEAGATMVITADHGNLDMMREVDQGTGMTKLDVDGNPVVKTSHTLSPVPWCLVGGDADGFKINTSVEEPGLANIAATLLTLLGFIAPSDYLPSLVERIESVFD</sequence>
<dbReference type="InterPro" id="IPR036646">
    <property type="entry name" value="PGAM_B_sf"/>
</dbReference>
<dbReference type="InterPro" id="IPR011258">
    <property type="entry name" value="BPG-indep_PGM_N"/>
</dbReference>
<evidence type="ECO:0000256" key="13">
    <source>
        <dbReference type="PIRSR" id="PIRSR001492-3"/>
    </source>
</evidence>
<dbReference type="PANTHER" id="PTHR31637:SF0">
    <property type="entry name" value="2,3-BISPHOSPHOGLYCERATE-INDEPENDENT PHOSPHOGLYCERATE MUTASE"/>
    <property type="match status" value="1"/>
</dbReference>
<feature type="binding site" evidence="12">
    <location>
        <position position="143"/>
    </location>
    <ligand>
        <name>substrate</name>
    </ligand>
</feature>
<feature type="active site" description="Phosphoserine intermediate" evidence="11">
    <location>
        <position position="82"/>
    </location>
</feature>
<dbReference type="InterPro" id="IPR005995">
    <property type="entry name" value="Pgm_bpd_ind"/>
</dbReference>
<keyword evidence="9 16" id="KW-0413">Isomerase</keyword>
<feature type="binding site" evidence="12">
    <location>
        <position position="216"/>
    </location>
    <ligand>
        <name>substrate</name>
    </ligand>
</feature>
<evidence type="ECO:0000259" key="15">
    <source>
        <dbReference type="Pfam" id="PF06415"/>
    </source>
</evidence>
<dbReference type="Proteomes" id="UP000598633">
    <property type="component" value="Unassembled WGS sequence"/>
</dbReference>
<gene>
    <name evidence="16" type="ORF">IFJ97_07680</name>
</gene>
<evidence type="ECO:0000259" key="14">
    <source>
        <dbReference type="Pfam" id="PF01676"/>
    </source>
</evidence>
<proteinExistence type="inferred from homology"/>
<comment type="similarity">
    <text evidence="5">Belongs to the BPG-independent phosphoglycerate mutase family.</text>
</comment>
<dbReference type="EC" id="5.4.2.12" evidence="10"/>
<feature type="binding site" evidence="13">
    <location>
        <position position="474"/>
    </location>
    <ligand>
        <name>Mn(2+)</name>
        <dbReference type="ChEBI" id="CHEBI:29035"/>
        <label>2</label>
    </ligand>
</feature>
<evidence type="ECO:0000256" key="9">
    <source>
        <dbReference type="ARBA" id="ARBA00023235"/>
    </source>
</evidence>